<evidence type="ECO:0000256" key="2">
    <source>
        <dbReference type="ARBA" id="ARBA00005019"/>
    </source>
</evidence>
<dbReference type="EMBL" id="FTOR01000001">
    <property type="protein sequence ID" value="SIS78123.1"/>
    <property type="molecule type" value="Genomic_DNA"/>
</dbReference>
<dbReference type="GO" id="GO:0004515">
    <property type="term" value="F:nicotinate-nucleotide adenylyltransferase activity"/>
    <property type="evidence" value="ECO:0007669"/>
    <property type="project" value="UniProtKB-UniRule"/>
</dbReference>
<dbReference type="EC" id="2.7.7.18" evidence="11"/>
<protein>
    <recommendedName>
        <fullName evidence="11">Probable nicotinate-nucleotide adenylyltransferase</fullName>
        <ecNumber evidence="11">2.7.7.18</ecNumber>
    </recommendedName>
    <alternativeName>
        <fullName evidence="11">Deamido-NAD(+) diphosphorylase</fullName>
    </alternativeName>
    <alternativeName>
        <fullName evidence="11">Deamido-NAD(+) pyrophosphorylase</fullName>
    </alternativeName>
    <alternativeName>
        <fullName evidence="11">Nicotinate mononucleotide adenylyltransferase</fullName>
        <shortName evidence="11">NaMN adenylyltransferase</shortName>
    </alternativeName>
</protein>
<dbReference type="OrthoDB" id="5295945at2"/>
<evidence type="ECO:0000313" key="14">
    <source>
        <dbReference type="Proteomes" id="UP000186917"/>
    </source>
</evidence>
<dbReference type="GO" id="GO:0009435">
    <property type="term" value="P:NAD+ biosynthetic process"/>
    <property type="evidence" value="ECO:0007669"/>
    <property type="project" value="UniProtKB-UniRule"/>
</dbReference>
<keyword evidence="5 11" id="KW-0808">Transferase</keyword>
<dbReference type="HAMAP" id="MF_00244">
    <property type="entry name" value="NaMN_adenylyltr"/>
    <property type="match status" value="1"/>
</dbReference>
<evidence type="ECO:0000259" key="12">
    <source>
        <dbReference type="Pfam" id="PF01467"/>
    </source>
</evidence>
<organism evidence="13 14">
    <name type="scientific">Filimonas lacunae</name>
    <dbReference type="NCBI Taxonomy" id="477680"/>
    <lineage>
        <taxon>Bacteria</taxon>
        <taxon>Pseudomonadati</taxon>
        <taxon>Bacteroidota</taxon>
        <taxon>Chitinophagia</taxon>
        <taxon>Chitinophagales</taxon>
        <taxon>Chitinophagaceae</taxon>
        <taxon>Filimonas</taxon>
    </lineage>
</organism>
<evidence type="ECO:0000256" key="9">
    <source>
        <dbReference type="ARBA" id="ARBA00023027"/>
    </source>
</evidence>
<dbReference type="UniPathway" id="UPA00253">
    <property type="reaction ID" value="UER00332"/>
</dbReference>
<keyword evidence="6 11" id="KW-0548">Nucleotidyltransferase</keyword>
<evidence type="ECO:0000256" key="6">
    <source>
        <dbReference type="ARBA" id="ARBA00022695"/>
    </source>
</evidence>
<dbReference type="AlphaFoldDB" id="A0A1N7LWB8"/>
<dbReference type="CDD" id="cd02165">
    <property type="entry name" value="NMNAT"/>
    <property type="match status" value="1"/>
</dbReference>
<sequence>MNIGLYFGSFNPVHTGHLIIASYVANLKMTDQVWFVVSPQNPLKKAHSLLNEYDRLNLIHLAIDEDDRFKVSDVEFKLPKPSYTIDTLTYLQEKHPKYTFSLIMGSDSFQNLTRWKNYELLVKNYPFIIYEREGFPVEDTLGAQCTFVKAPLLNISATDIRTMIKEGMSLKYVVPEKVKEEIEKNGYYK</sequence>
<dbReference type="NCBIfam" id="NF000840">
    <property type="entry name" value="PRK00071.1-3"/>
    <property type="match status" value="1"/>
</dbReference>
<evidence type="ECO:0000256" key="7">
    <source>
        <dbReference type="ARBA" id="ARBA00022741"/>
    </source>
</evidence>
<name>A0A1N7LWB8_9BACT</name>
<dbReference type="Gene3D" id="3.40.50.620">
    <property type="entry name" value="HUPs"/>
    <property type="match status" value="1"/>
</dbReference>
<evidence type="ECO:0000256" key="8">
    <source>
        <dbReference type="ARBA" id="ARBA00022840"/>
    </source>
</evidence>
<dbReference type="GO" id="GO:0005524">
    <property type="term" value="F:ATP binding"/>
    <property type="evidence" value="ECO:0007669"/>
    <property type="project" value="UniProtKB-KW"/>
</dbReference>
<gene>
    <name evidence="11" type="primary">nadD</name>
    <name evidence="13" type="ORF">SAMN05421788_1011169</name>
</gene>
<evidence type="ECO:0000256" key="10">
    <source>
        <dbReference type="ARBA" id="ARBA00048721"/>
    </source>
</evidence>
<evidence type="ECO:0000256" key="5">
    <source>
        <dbReference type="ARBA" id="ARBA00022679"/>
    </source>
</evidence>
<comment type="catalytic activity">
    <reaction evidence="10 11">
        <text>nicotinate beta-D-ribonucleotide + ATP + H(+) = deamido-NAD(+) + diphosphate</text>
        <dbReference type="Rhea" id="RHEA:22860"/>
        <dbReference type="ChEBI" id="CHEBI:15378"/>
        <dbReference type="ChEBI" id="CHEBI:30616"/>
        <dbReference type="ChEBI" id="CHEBI:33019"/>
        <dbReference type="ChEBI" id="CHEBI:57502"/>
        <dbReference type="ChEBI" id="CHEBI:58437"/>
        <dbReference type="EC" id="2.7.7.18"/>
    </reaction>
</comment>
<dbReference type="InterPro" id="IPR005248">
    <property type="entry name" value="NadD/NMNAT"/>
</dbReference>
<keyword evidence="14" id="KW-1185">Reference proteome</keyword>
<comment type="similarity">
    <text evidence="3 11">Belongs to the NadD family.</text>
</comment>
<evidence type="ECO:0000256" key="3">
    <source>
        <dbReference type="ARBA" id="ARBA00009014"/>
    </source>
</evidence>
<comment type="pathway">
    <text evidence="2 11">Cofactor biosynthesis; NAD(+) biosynthesis; deamido-NAD(+) from nicotinate D-ribonucleotide: step 1/1.</text>
</comment>
<dbReference type="PANTHER" id="PTHR39321:SF3">
    <property type="entry name" value="PHOSPHOPANTETHEINE ADENYLYLTRANSFERASE"/>
    <property type="match status" value="1"/>
</dbReference>
<dbReference type="SUPFAM" id="SSF52374">
    <property type="entry name" value="Nucleotidylyl transferase"/>
    <property type="match status" value="1"/>
</dbReference>
<evidence type="ECO:0000256" key="11">
    <source>
        <dbReference type="HAMAP-Rule" id="MF_00244"/>
    </source>
</evidence>
<reference evidence="14" key="1">
    <citation type="submission" date="2017-01" db="EMBL/GenBank/DDBJ databases">
        <authorList>
            <person name="Varghese N."/>
            <person name="Submissions S."/>
        </authorList>
    </citation>
    <scope>NUCLEOTIDE SEQUENCE [LARGE SCALE GENOMIC DNA]</scope>
    <source>
        <strain evidence="14">DSM 21054</strain>
    </source>
</reference>
<dbReference type="PANTHER" id="PTHR39321">
    <property type="entry name" value="NICOTINATE-NUCLEOTIDE ADENYLYLTRANSFERASE-RELATED"/>
    <property type="match status" value="1"/>
</dbReference>
<evidence type="ECO:0000313" key="13">
    <source>
        <dbReference type="EMBL" id="SIS78123.1"/>
    </source>
</evidence>
<accession>A0A1N7LWB8</accession>
<evidence type="ECO:0000256" key="4">
    <source>
        <dbReference type="ARBA" id="ARBA00022642"/>
    </source>
</evidence>
<dbReference type="InterPro" id="IPR004821">
    <property type="entry name" value="Cyt_trans-like"/>
</dbReference>
<dbReference type="NCBIfam" id="TIGR00482">
    <property type="entry name" value="nicotinate (nicotinamide) nucleotide adenylyltransferase"/>
    <property type="match status" value="1"/>
</dbReference>
<dbReference type="RefSeq" id="WP_076376533.1">
    <property type="nucleotide sequence ID" value="NZ_AP017422.1"/>
</dbReference>
<dbReference type="InterPro" id="IPR014729">
    <property type="entry name" value="Rossmann-like_a/b/a_fold"/>
</dbReference>
<keyword evidence="8 11" id="KW-0067">ATP-binding</keyword>
<keyword evidence="9 11" id="KW-0520">NAD</keyword>
<feature type="domain" description="Cytidyltransferase-like" evidence="12">
    <location>
        <begin position="5"/>
        <end position="162"/>
    </location>
</feature>
<dbReference type="Pfam" id="PF01467">
    <property type="entry name" value="CTP_transf_like"/>
    <property type="match status" value="1"/>
</dbReference>
<proteinExistence type="inferred from homology"/>
<dbReference type="STRING" id="477680.SAMN05421788_1011169"/>
<keyword evidence="4 11" id="KW-0662">Pyridine nucleotide biosynthesis</keyword>
<dbReference type="Proteomes" id="UP000186917">
    <property type="component" value="Unassembled WGS sequence"/>
</dbReference>
<keyword evidence="7 11" id="KW-0547">Nucleotide-binding</keyword>
<evidence type="ECO:0000256" key="1">
    <source>
        <dbReference type="ARBA" id="ARBA00002324"/>
    </source>
</evidence>
<comment type="function">
    <text evidence="1 11">Catalyzes the reversible adenylation of nicotinate mononucleotide (NaMN) to nicotinic acid adenine dinucleotide (NaAD).</text>
</comment>